<dbReference type="SUPFAM" id="SSF53756">
    <property type="entry name" value="UDP-Glycosyltransferase/glycogen phosphorylase"/>
    <property type="match status" value="1"/>
</dbReference>
<evidence type="ECO:0000259" key="1">
    <source>
        <dbReference type="Pfam" id="PF00534"/>
    </source>
</evidence>
<feature type="domain" description="Glycosyl transferase family 1" evidence="1">
    <location>
        <begin position="216"/>
        <end position="356"/>
    </location>
</feature>
<keyword evidence="3" id="KW-1185">Reference proteome</keyword>
<dbReference type="PANTHER" id="PTHR12526">
    <property type="entry name" value="GLYCOSYLTRANSFERASE"/>
    <property type="match status" value="1"/>
</dbReference>
<dbReference type="AlphaFoldDB" id="A0A2P8FJT0"/>
<protein>
    <submittedName>
        <fullName evidence="2">Glycosyltransferase involved in cell wall biosynthesis</fullName>
    </submittedName>
</protein>
<dbReference type="CDD" id="cd03801">
    <property type="entry name" value="GT4_PimA-like"/>
    <property type="match status" value="1"/>
</dbReference>
<evidence type="ECO:0000313" key="2">
    <source>
        <dbReference type="EMBL" id="PSL21973.1"/>
    </source>
</evidence>
<dbReference type="EMBL" id="PYGJ01000001">
    <property type="protein sequence ID" value="PSL21973.1"/>
    <property type="molecule type" value="Genomic_DNA"/>
</dbReference>
<accession>A0A2P8FJT0</accession>
<gene>
    <name evidence="2" type="ORF">CLV88_101398</name>
</gene>
<evidence type="ECO:0000313" key="3">
    <source>
        <dbReference type="Proteomes" id="UP000240418"/>
    </source>
</evidence>
<dbReference type="OrthoDB" id="9790710at2"/>
<reference evidence="2 3" key="1">
    <citation type="submission" date="2018-03" db="EMBL/GenBank/DDBJ databases">
        <title>Genomic Encyclopedia of Archaeal and Bacterial Type Strains, Phase II (KMG-II): from individual species to whole genera.</title>
        <authorList>
            <person name="Goeker M."/>
        </authorList>
    </citation>
    <scope>NUCLEOTIDE SEQUENCE [LARGE SCALE GENOMIC DNA]</scope>
    <source>
        <strain evidence="2 3">DSM 100673</strain>
    </source>
</reference>
<dbReference type="GO" id="GO:0016757">
    <property type="term" value="F:glycosyltransferase activity"/>
    <property type="evidence" value="ECO:0007669"/>
    <property type="project" value="InterPro"/>
</dbReference>
<name>A0A2P8FJT0_9RHOB</name>
<sequence>MKVLLIAPNIDATDVGEAFVAYKWAAALSTRVDLTVLAFQRPGRPDLASQLPSANVVTWPEPAWARKNERINAMLKPAWPVFAHHVRRWLRSSLNDGAHFDLAHQLMPQAARYASPLRHFSIPYIIGPLGGALDTPAHFQPEATSAPFFTRLRQLDKFRFKHDPFLRETYKRAACVLGVAPYVQDVLRDVPLHRFEPVLELGIDDVAPMRQRSATAGQLRVVHVGRAVRTKGLRDTVRALAHLKDVPGITLTSAGAGEEIDLCKAEASRLGIEDRVTFLGRIPREEVEALYAAHDVFCFPSFREPAGGVLYEAMRHGLPIITADRGGPSWIVDDTSGIRISVTDPETFARGIAESLRRLALNPAIRATLGAGAHGKVLREGLWDHKADRLVALYRSVVHDPIAPHLPLLGSQTVPL</sequence>
<keyword evidence="2" id="KW-0808">Transferase</keyword>
<dbReference type="InterPro" id="IPR001296">
    <property type="entry name" value="Glyco_trans_1"/>
</dbReference>
<dbReference type="Proteomes" id="UP000240418">
    <property type="component" value="Unassembled WGS sequence"/>
</dbReference>
<dbReference type="Gene3D" id="3.40.50.2000">
    <property type="entry name" value="Glycogen Phosphorylase B"/>
    <property type="match status" value="2"/>
</dbReference>
<dbReference type="PANTHER" id="PTHR12526:SF635">
    <property type="entry name" value="GLYCOSYL TRANSFERASE GROUP 1"/>
    <property type="match status" value="1"/>
</dbReference>
<dbReference type="Pfam" id="PF00534">
    <property type="entry name" value="Glycos_transf_1"/>
    <property type="match status" value="1"/>
</dbReference>
<proteinExistence type="predicted"/>
<comment type="caution">
    <text evidence="2">The sequence shown here is derived from an EMBL/GenBank/DDBJ whole genome shotgun (WGS) entry which is preliminary data.</text>
</comment>
<organism evidence="2 3">
    <name type="scientific">Shimia abyssi</name>
    <dbReference type="NCBI Taxonomy" id="1662395"/>
    <lineage>
        <taxon>Bacteria</taxon>
        <taxon>Pseudomonadati</taxon>
        <taxon>Pseudomonadota</taxon>
        <taxon>Alphaproteobacteria</taxon>
        <taxon>Rhodobacterales</taxon>
        <taxon>Roseobacteraceae</taxon>
    </lineage>
</organism>